<evidence type="ECO:0008006" key="5">
    <source>
        <dbReference type="Google" id="ProtNLM"/>
    </source>
</evidence>
<sequence>MEKLQDLGQSELQELLDNPERVESMTQESDEQKMAVSISTDLTVQVLDDPNKVKLTDRQQQLHAAIQKGEPKCLGLSQVMLGLMVMTYSLPLHFAEHTHVVIFGVPWWTGLTVQACLVTSVAAMVLSAVAVIIYSLDLYNHQLPLCKTTEPSSHFSEDPCWDQISTAKFSKGLKSSLLFFTLVQAAISAIFCWLLYRQKNIFAQYAIQLRLNLQLGGVPTLWKTSCIIPVPKKSRPSELNDFRPVALTSHLMKTLERLFLKHLRMQVQDAKDPLQFAYSAEVGEEDAIIHLLHRTHLHLDQGTVLSPILFILYTSDF</sequence>
<dbReference type="EMBL" id="NHOQ01000347">
    <property type="protein sequence ID" value="PWA30672.1"/>
    <property type="molecule type" value="Genomic_DNA"/>
</dbReference>
<evidence type="ECO:0000313" key="4">
    <source>
        <dbReference type="Proteomes" id="UP000250572"/>
    </source>
</evidence>
<keyword evidence="2" id="KW-1133">Transmembrane helix</keyword>
<dbReference type="AlphaFoldDB" id="A0A315W3W5"/>
<feature type="transmembrane region" description="Helical" evidence="2">
    <location>
        <begin position="111"/>
        <end position="134"/>
    </location>
</feature>
<proteinExistence type="predicted"/>
<evidence type="ECO:0000313" key="3">
    <source>
        <dbReference type="EMBL" id="PWA30672.1"/>
    </source>
</evidence>
<evidence type="ECO:0000256" key="2">
    <source>
        <dbReference type="SAM" id="Phobius"/>
    </source>
</evidence>
<gene>
    <name evidence="3" type="ORF">CCH79_00009251</name>
</gene>
<keyword evidence="4" id="KW-1185">Reference proteome</keyword>
<keyword evidence="2" id="KW-0472">Membrane</keyword>
<dbReference type="Proteomes" id="UP000250572">
    <property type="component" value="Unassembled WGS sequence"/>
</dbReference>
<feature type="region of interest" description="Disordered" evidence="1">
    <location>
        <begin position="1"/>
        <end position="30"/>
    </location>
</feature>
<comment type="caution">
    <text evidence="3">The sequence shown here is derived from an EMBL/GenBank/DDBJ whole genome shotgun (WGS) entry which is preliminary data.</text>
</comment>
<protein>
    <recommendedName>
        <fullName evidence="5">Reverse transcriptase domain-containing protein</fullName>
    </recommendedName>
</protein>
<evidence type="ECO:0000256" key="1">
    <source>
        <dbReference type="SAM" id="MobiDB-lite"/>
    </source>
</evidence>
<dbReference type="PANTHER" id="PTHR47510:SF3">
    <property type="entry name" value="ENDO_EXONUCLEASE_PHOSPHATASE DOMAIN-CONTAINING PROTEIN"/>
    <property type="match status" value="1"/>
</dbReference>
<dbReference type="STRING" id="33528.ENSGAFP00000026648"/>
<keyword evidence="2" id="KW-0812">Transmembrane</keyword>
<accession>A0A315W3W5</accession>
<dbReference type="PANTHER" id="PTHR47510">
    <property type="entry name" value="REVERSE TRANSCRIPTASE DOMAIN-CONTAINING PROTEIN"/>
    <property type="match status" value="1"/>
</dbReference>
<feature type="transmembrane region" description="Helical" evidence="2">
    <location>
        <begin position="177"/>
        <end position="196"/>
    </location>
</feature>
<organism evidence="3 4">
    <name type="scientific">Gambusia affinis</name>
    <name type="common">Western mosquitofish</name>
    <name type="synonym">Heterandria affinis</name>
    <dbReference type="NCBI Taxonomy" id="33528"/>
    <lineage>
        <taxon>Eukaryota</taxon>
        <taxon>Metazoa</taxon>
        <taxon>Chordata</taxon>
        <taxon>Craniata</taxon>
        <taxon>Vertebrata</taxon>
        <taxon>Euteleostomi</taxon>
        <taxon>Actinopterygii</taxon>
        <taxon>Neopterygii</taxon>
        <taxon>Teleostei</taxon>
        <taxon>Neoteleostei</taxon>
        <taxon>Acanthomorphata</taxon>
        <taxon>Ovalentaria</taxon>
        <taxon>Atherinomorphae</taxon>
        <taxon>Cyprinodontiformes</taxon>
        <taxon>Poeciliidae</taxon>
        <taxon>Poeciliinae</taxon>
        <taxon>Gambusia</taxon>
    </lineage>
</organism>
<name>A0A315W3W5_GAMAF</name>
<reference evidence="3 4" key="1">
    <citation type="journal article" date="2018" name="G3 (Bethesda)">
        <title>A High-Quality Reference Genome for the Invasive Mosquitofish Gambusia affinis Using a Chicago Library.</title>
        <authorList>
            <person name="Hoffberg S.L."/>
            <person name="Troendle N.J."/>
            <person name="Glenn T.C."/>
            <person name="Mahmud O."/>
            <person name="Louha S."/>
            <person name="Chalopin D."/>
            <person name="Bennetzen J.L."/>
            <person name="Mauricio R."/>
        </authorList>
    </citation>
    <scope>NUCLEOTIDE SEQUENCE [LARGE SCALE GENOMIC DNA]</scope>
    <source>
        <strain evidence="3">NE01/NJP1002.9</strain>
        <tissue evidence="3">Muscle</tissue>
    </source>
</reference>
<feature type="transmembrane region" description="Helical" evidence="2">
    <location>
        <begin position="73"/>
        <end position="91"/>
    </location>
</feature>